<dbReference type="EMBL" id="JAPFFF010000361">
    <property type="protein sequence ID" value="KAK8834604.1"/>
    <property type="molecule type" value="Genomic_DNA"/>
</dbReference>
<organism evidence="4 6">
    <name type="scientific">Tritrichomonas musculus</name>
    <dbReference type="NCBI Taxonomy" id="1915356"/>
    <lineage>
        <taxon>Eukaryota</taxon>
        <taxon>Metamonada</taxon>
        <taxon>Parabasalia</taxon>
        <taxon>Tritrichomonadida</taxon>
        <taxon>Tritrichomonadidae</taxon>
        <taxon>Tritrichomonas</taxon>
    </lineage>
</organism>
<dbReference type="InterPro" id="IPR000569">
    <property type="entry name" value="HECT_dom"/>
</dbReference>
<protein>
    <recommendedName>
        <fullName evidence="3">HECT domain-containing protein</fullName>
    </recommendedName>
</protein>
<evidence type="ECO:0000313" key="4">
    <source>
        <dbReference type="EMBL" id="KAK8834604.1"/>
    </source>
</evidence>
<name>A0ABR2GL03_9EUKA</name>
<sequence>MKKLFIVSVKDVSLEYEKVEKQIKIFWDVMESFSAEERMMFRKFSSGNIELPAPGLKWARDIEVDIVPGKSMPIAHTCFSKVDVPLFDSQEKLAKIKFAGLITDSHENTEVVSDFL</sequence>
<evidence type="ECO:0000313" key="6">
    <source>
        <dbReference type="Proteomes" id="UP001470230"/>
    </source>
</evidence>
<dbReference type="PROSITE" id="PS50237">
    <property type="entry name" value="HECT"/>
    <property type="match status" value="1"/>
</dbReference>
<reference evidence="4 6" key="1">
    <citation type="submission" date="2024-04" db="EMBL/GenBank/DDBJ databases">
        <title>Tritrichomonas musculus Genome.</title>
        <authorList>
            <person name="Alves-Ferreira E."/>
            <person name="Grigg M."/>
            <person name="Lorenzi H."/>
            <person name="Galac M."/>
        </authorList>
    </citation>
    <scope>NUCLEOTIDE SEQUENCE [LARGE SCALE GENOMIC DNA]</scope>
    <source>
        <strain evidence="4 6">EAF2021</strain>
    </source>
</reference>
<comment type="caution">
    <text evidence="4">The sequence shown here is derived from an EMBL/GenBank/DDBJ whole genome shotgun (WGS) entry which is preliminary data.</text>
</comment>
<accession>A0ABR2GL03</accession>
<dbReference type="InterPro" id="IPR035983">
    <property type="entry name" value="Hect_E3_ubiquitin_ligase"/>
</dbReference>
<keyword evidence="6" id="KW-1185">Reference proteome</keyword>
<gene>
    <name evidence="5" type="ORF">M9Y10_026236</name>
    <name evidence="4" type="ORF">M9Y10_027266</name>
</gene>
<feature type="domain" description="HECT" evidence="3">
    <location>
        <begin position="1"/>
        <end position="93"/>
    </location>
</feature>
<evidence type="ECO:0000256" key="1">
    <source>
        <dbReference type="ARBA" id="ARBA00022786"/>
    </source>
</evidence>
<evidence type="ECO:0000256" key="2">
    <source>
        <dbReference type="PROSITE-ProRule" id="PRU00104"/>
    </source>
</evidence>
<evidence type="ECO:0000313" key="5">
    <source>
        <dbReference type="EMBL" id="KAK8842020.1"/>
    </source>
</evidence>
<dbReference type="Gene3D" id="3.30.2410.10">
    <property type="entry name" value="Hect, E3 ligase catalytic domain"/>
    <property type="match status" value="1"/>
</dbReference>
<feature type="active site" description="Glycyl thioester intermediate" evidence="2">
    <location>
        <position position="78"/>
    </location>
</feature>
<dbReference type="Pfam" id="PF00632">
    <property type="entry name" value="HECT"/>
    <property type="match status" value="1"/>
</dbReference>
<keyword evidence="1 2" id="KW-0833">Ubl conjugation pathway</keyword>
<dbReference type="SUPFAM" id="SSF56204">
    <property type="entry name" value="Hect, E3 ligase catalytic domain"/>
    <property type="match status" value="1"/>
</dbReference>
<proteinExistence type="predicted"/>
<dbReference type="EMBL" id="JAPFFF010000039">
    <property type="protein sequence ID" value="KAK8842020.1"/>
    <property type="molecule type" value="Genomic_DNA"/>
</dbReference>
<dbReference type="Proteomes" id="UP001470230">
    <property type="component" value="Unassembled WGS sequence"/>
</dbReference>
<evidence type="ECO:0000259" key="3">
    <source>
        <dbReference type="PROSITE" id="PS50237"/>
    </source>
</evidence>